<accession>A0A7T6Z2N2</accession>
<dbReference type="Pfam" id="PF11213">
    <property type="entry name" value="DUF3006"/>
    <property type="match status" value="1"/>
</dbReference>
<organism evidence="2 3">
    <name type="scientific">Salicibibacter cibarius</name>
    <dbReference type="NCBI Taxonomy" id="2743000"/>
    <lineage>
        <taxon>Bacteria</taxon>
        <taxon>Bacillati</taxon>
        <taxon>Bacillota</taxon>
        <taxon>Bacilli</taxon>
        <taxon>Bacillales</taxon>
        <taxon>Bacillaceae</taxon>
        <taxon>Salicibibacter</taxon>
    </lineage>
</organism>
<protein>
    <submittedName>
        <fullName evidence="2">DUF3006 domain-containing protein</fullName>
    </submittedName>
</protein>
<evidence type="ECO:0000313" key="3">
    <source>
        <dbReference type="Proteomes" id="UP000595823"/>
    </source>
</evidence>
<dbReference type="EMBL" id="CP054705">
    <property type="protein sequence ID" value="QQK75855.1"/>
    <property type="molecule type" value="Genomic_DNA"/>
</dbReference>
<sequence length="85" mass="9655">MAEKAVLDRIEDGKHAVLLIGDEEKEKIIPSSELPEGSKEGMWFQVDLEDSKIVKISIDQAETKKREKRISDKMAKLKKKKGGKF</sequence>
<evidence type="ECO:0000256" key="1">
    <source>
        <dbReference type="SAM" id="MobiDB-lite"/>
    </source>
</evidence>
<feature type="compositionally biased region" description="Basic residues" evidence="1">
    <location>
        <begin position="76"/>
        <end position="85"/>
    </location>
</feature>
<feature type="region of interest" description="Disordered" evidence="1">
    <location>
        <begin position="65"/>
        <end position="85"/>
    </location>
</feature>
<dbReference type="AlphaFoldDB" id="A0A7T6Z2N2"/>
<dbReference type="RefSeq" id="WP_200128488.1">
    <property type="nucleotide sequence ID" value="NZ_CP054705.1"/>
</dbReference>
<dbReference type="KEGG" id="scia:HUG15_09920"/>
<gene>
    <name evidence="2" type="ORF">HUG15_09920</name>
</gene>
<dbReference type="Proteomes" id="UP000595823">
    <property type="component" value="Chromosome"/>
</dbReference>
<dbReference type="InterPro" id="IPR021377">
    <property type="entry name" value="DUF3006"/>
</dbReference>
<evidence type="ECO:0000313" key="2">
    <source>
        <dbReference type="EMBL" id="QQK75855.1"/>
    </source>
</evidence>
<keyword evidence="3" id="KW-1185">Reference proteome</keyword>
<name>A0A7T6Z2N2_9BACI</name>
<proteinExistence type="predicted"/>
<feature type="compositionally biased region" description="Basic and acidic residues" evidence="1">
    <location>
        <begin position="65"/>
        <end position="75"/>
    </location>
</feature>
<reference evidence="2 3" key="1">
    <citation type="submission" date="2020-06" db="EMBL/GenBank/DDBJ databases">
        <title>Genomic analysis of Salicibibacter sp. NKC5-3.</title>
        <authorList>
            <person name="Oh Y.J."/>
        </authorList>
    </citation>
    <scope>NUCLEOTIDE SEQUENCE [LARGE SCALE GENOMIC DNA]</scope>
    <source>
        <strain evidence="2 3">NKC5-3</strain>
    </source>
</reference>